<reference evidence="2" key="1">
    <citation type="submission" date="2016-05" db="EMBL/GenBank/DDBJ databases">
        <authorList>
            <person name="Lavstsen T."/>
            <person name="Jespersen J.S."/>
        </authorList>
    </citation>
    <scope>NUCLEOTIDE SEQUENCE</scope>
    <source>
        <tissue evidence="2">Brain</tissue>
    </source>
</reference>
<proteinExistence type="predicted"/>
<gene>
    <name evidence="2" type="primary">Nfu_g_1_016633</name>
</gene>
<organism evidence="2">
    <name type="scientific">Nothobranchius pienaari</name>
    <dbReference type="NCBI Taxonomy" id="704102"/>
    <lineage>
        <taxon>Eukaryota</taxon>
        <taxon>Metazoa</taxon>
        <taxon>Chordata</taxon>
        <taxon>Craniata</taxon>
        <taxon>Vertebrata</taxon>
        <taxon>Euteleostomi</taxon>
        <taxon>Actinopterygii</taxon>
        <taxon>Neopterygii</taxon>
        <taxon>Teleostei</taxon>
        <taxon>Neoteleostei</taxon>
        <taxon>Acanthomorphata</taxon>
        <taxon>Ovalentaria</taxon>
        <taxon>Atherinomorphae</taxon>
        <taxon>Cyprinodontiformes</taxon>
        <taxon>Nothobranchiidae</taxon>
        <taxon>Nothobranchius</taxon>
    </lineage>
</organism>
<feature type="signal peptide" evidence="1">
    <location>
        <begin position="1"/>
        <end position="20"/>
    </location>
</feature>
<keyword evidence="1" id="KW-0732">Signal</keyword>
<dbReference type="AlphaFoldDB" id="A0A1A8LIG6"/>
<reference evidence="2" key="2">
    <citation type="submission" date="2016-06" db="EMBL/GenBank/DDBJ databases">
        <title>The genome of a short-lived fish provides insights into sex chromosome evolution and the genetic control of aging.</title>
        <authorList>
            <person name="Reichwald K."/>
            <person name="Felder M."/>
            <person name="Petzold A."/>
            <person name="Koch P."/>
            <person name="Groth M."/>
            <person name="Platzer M."/>
        </authorList>
    </citation>
    <scope>NUCLEOTIDE SEQUENCE</scope>
    <source>
        <tissue evidence="2">Brain</tissue>
    </source>
</reference>
<feature type="non-terminal residue" evidence="2">
    <location>
        <position position="1"/>
    </location>
</feature>
<accession>A0A1A8LIG6</accession>
<dbReference type="EMBL" id="HAEF01006292">
    <property type="protein sequence ID" value="SBR43674.1"/>
    <property type="molecule type" value="Transcribed_RNA"/>
</dbReference>
<feature type="non-terminal residue" evidence="2">
    <location>
        <position position="55"/>
    </location>
</feature>
<evidence type="ECO:0000313" key="2">
    <source>
        <dbReference type="EMBL" id="SBR43674.1"/>
    </source>
</evidence>
<feature type="chain" id="PRO_5008374301" evidence="1">
    <location>
        <begin position="21"/>
        <end position="55"/>
    </location>
</feature>
<evidence type="ECO:0000256" key="1">
    <source>
        <dbReference type="SAM" id="SignalP"/>
    </source>
</evidence>
<protein>
    <submittedName>
        <fullName evidence="2">Uncharacterized protein</fullName>
    </submittedName>
</protein>
<name>A0A1A8LIG6_9TELE</name>
<sequence length="55" mass="5987">NFLSKLTLFLTPAFTWTATASSERKSLHVSGAQRQVVSADHLPLTRGVCSITEVL</sequence>